<dbReference type="WBParaSite" id="SPAL_0001099700.1">
    <property type="protein sequence ID" value="SPAL_0001099700.1"/>
    <property type="gene ID" value="SPAL_0001099700"/>
</dbReference>
<dbReference type="InterPro" id="IPR006818">
    <property type="entry name" value="ASF1-like"/>
</dbReference>
<dbReference type="Gene3D" id="2.60.40.1490">
    <property type="entry name" value="Histone chaperone ASF1-like"/>
    <property type="match status" value="1"/>
</dbReference>
<evidence type="ECO:0000256" key="3">
    <source>
        <dbReference type="ARBA" id="ARBA00023015"/>
    </source>
</evidence>
<evidence type="ECO:0000313" key="8">
    <source>
        <dbReference type="Proteomes" id="UP000046392"/>
    </source>
</evidence>
<dbReference type="Proteomes" id="UP000046392">
    <property type="component" value="Unplaced"/>
</dbReference>
<comment type="similarity">
    <text evidence="2">Belongs to the ASF1 family.</text>
</comment>
<evidence type="ECO:0000256" key="6">
    <source>
        <dbReference type="ARBA" id="ARBA00023242"/>
    </source>
</evidence>
<dbReference type="GO" id="GO:0000785">
    <property type="term" value="C:chromatin"/>
    <property type="evidence" value="ECO:0007669"/>
    <property type="project" value="TreeGrafter"/>
</dbReference>
<evidence type="ECO:0000313" key="9">
    <source>
        <dbReference type="WBParaSite" id="SPAL_0001099700.1"/>
    </source>
</evidence>
<dbReference type="PANTHER" id="PTHR12040:SF0">
    <property type="entry name" value="HISTONE CHAPERONE ASF1"/>
    <property type="match status" value="1"/>
</dbReference>
<dbReference type="SUPFAM" id="SSF101546">
    <property type="entry name" value="ASF1-like"/>
    <property type="match status" value="1"/>
</dbReference>
<dbReference type="Pfam" id="PF04729">
    <property type="entry name" value="ASF1_hist_chap"/>
    <property type="match status" value="1"/>
</dbReference>
<feature type="region of interest" description="Disordered" evidence="7">
    <location>
        <begin position="196"/>
        <end position="241"/>
    </location>
</feature>
<dbReference type="GO" id="GO:0042393">
    <property type="term" value="F:histone binding"/>
    <property type="evidence" value="ECO:0007669"/>
    <property type="project" value="TreeGrafter"/>
</dbReference>
<evidence type="ECO:0000256" key="7">
    <source>
        <dbReference type="SAM" id="MobiDB-lite"/>
    </source>
</evidence>
<dbReference type="GO" id="GO:0005634">
    <property type="term" value="C:nucleus"/>
    <property type="evidence" value="ECO:0007669"/>
    <property type="project" value="UniProtKB-SubCell"/>
</dbReference>
<evidence type="ECO:0000256" key="5">
    <source>
        <dbReference type="ARBA" id="ARBA00023186"/>
    </source>
</evidence>
<keyword evidence="8" id="KW-1185">Reference proteome</keyword>
<evidence type="ECO:0000256" key="2">
    <source>
        <dbReference type="ARBA" id="ARBA00006051"/>
    </source>
</evidence>
<keyword evidence="3" id="KW-0805">Transcription regulation</keyword>
<evidence type="ECO:0000256" key="4">
    <source>
        <dbReference type="ARBA" id="ARBA00023163"/>
    </source>
</evidence>
<dbReference type="InterPro" id="IPR036747">
    <property type="entry name" value="ASF1-like_sf"/>
</dbReference>
<evidence type="ECO:0000256" key="1">
    <source>
        <dbReference type="ARBA" id="ARBA00004123"/>
    </source>
</evidence>
<name>A0A0N5BZ01_STREA</name>
<sequence>MANRIIIEDVTFHDNPSKFTDKIKLSIKFQTVENIESGTKFELVYVGEPSSRNYDQSLDTIEFEDIPIGIHTVTLEVDHPDVNKIPPKDLVGATAIILDCYYKNQLFSQTSWFVTVEYTDPELVENPPLTPVIEKLARTIDTDDPRTCLHTIKWNESDEILVVPNVPVKPDVNDGEEIVFSAADYTEEELKKLENEAELYESSEDDDESIDLSDEDILDEEEELGDMSKDENEEDETPMEM</sequence>
<reference evidence="9" key="1">
    <citation type="submission" date="2017-02" db="UniProtKB">
        <authorList>
            <consortium name="WormBaseParasite"/>
        </authorList>
    </citation>
    <scope>IDENTIFICATION</scope>
</reference>
<dbReference type="STRING" id="174720.A0A0N5BZ01"/>
<keyword evidence="5" id="KW-0143">Chaperone</keyword>
<protein>
    <submittedName>
        <fullName evidence="9">Histone chaperone asf1</fullName>
    </submittedName>
</protein>
<dbReference type="PANTHER" id="PTHR12040">
    <property type="entry name" value="ANTI-SILENCING PROTEIN 1"/>
    <property type="match status" value="1"/>
</dbReference>
<keyword evidence="4" id="KW-0804">Transcription</keyword>
<dbReference type="GO" id="GO:0006335">
    <property type="term" value="P:DNA replication-dependent chromatin assembly"/>
    <property type="evidence" value="ECO:0007669"/>
    <property type="project" value="TreeGrafter"/>
</dbReference>
<accession>A0A0N5BZ01</accession>
<dbReference type="AlphaFoldDB" id="A0A0N5BZ01"/>
<comment type="subcellular location">
    <subcellularLocation>
        <location evidence="1">Nucleus</location>
    </subcellularLocation>
</comment>
<proteinExistence type="inferred from homology"/>
<organism evidence="8 9">
    <name type="scientific">Strongyloides papillosus</name>
    <name type="common">Intestinal threadworm</name>
    <dbReference type="NCBI Taxonomy" id="174720"/>
    <lineage>
        <taxon>Eukaryota</taxon>
        <taxon>Metazoa</taxon>
        <taxon>Ecdysozoa</taxon>
        <taxon>Nematoda</taxon>
        <taxon>Chromadorea</taxon>
        <taxon>Rhabditida</taxon>
        <taxon>Tylenchina</taxon>
        <taxon>Panagrolaimomorpha</taxon>
        <taxon>Strongyloidoidea</taxon>
        <taxon>Strongyloididae</taxon>
        <taxon>Strongyloides</taxon>
    </lineage>
</organism>
<keyword evidence="6" id="KW-0539">Nucleus</keyword>